<gene>
    <name evidence="4" type="ordered locus">REQ_34950</name>
</gene>
<accession>A0A3S5YAA2</accession>
<dbReference type="Gene3D" id="6.10.250.1300">
    <property type="match status" value="1"/>
</dbReference>
<dbReference type="RefSeq" id="WP_013416847.1">
    <property type="nucleotide sequence ID" value="NC_014659.1"/>
</dbReference>
<name>A0A3S5YAA2_RHOH1</name>
<dbReference type="Pfam" id="PF16751">
    <property type="entry name" value="RsdA_SigD_bd"/>
    <property type="match status" value="1"/>
</dbReference>
<evidence type="ECO:0000313" key="4">
    <source>
        <dbReference type="EMBL" id="CBH49485.1"/>
    </source>
</evidence>
<protein>
    <submittedName>
        <fullName evidence="4">Membrane protein</fullName>
    </submittedName>
</protein>
<proteinExistence type="predicted"/>
<feature type="domain" description="Anti-sigma-D factor RsdA sigma factor binding region" evidence="3">
    <location>
        <begin position="24"/>
        <end position="69"/>
    </location>
</feature>
<dbReference type="KEGG" id="req:REQ_34950"/>
<feature type="compositionally biased region" description="Low complexity" evidence="1">
    <location>
        <begin position="245"/>
        <end position="255"/>
    </location>
</feature>
<feature type="compositionally biased region" description="Low complexity" evidence="1">
    <location>
        <begin position="266"/>
        <end position="320"/>
    </location>
</feature>
<dbReference type="AlphaFoldDB" id="A0A3S5YAA2"/>
<evidence type="ECO:0000256" key="1">
    <source>
        <dbReference type="SAM" id="MobiDB-lite"/>
    </source>
</evidence>
<keyword evidence="2" id="KW-0812">Transmembrane</keyword>
<sequence>MARGNSGEPGDPHADLAGNGMPIDVAAVRRDDALIDAISAEGPVATDSPEEYQVAALLSNWRAEILAQPMPAEPDLDDIVARVQAELGARDALVTRTRSGRSHLRLLRPIAAAAAVVAIAMGGMTIFSYNAEPGDPLWGVKQVVFTERAASTVAKIDTTSSLEEAERLIASGDAAGAKAKLDSAGARANAVNEAGTRDELNVWRERLLTELQRATTAPAPMVPPAPDPSTSTAVDSSTIDPGAELSPSNPGLPGLPVDPRSLGILPGTSTAPSSSAAASSTPTTNPATPSSGTPTPTTTTTAPSSTSTTKASSGSLGGPSPATPSP</sequence>
<organism evidence="4">
    <name type="scientific">Rhodococcus hoagii (strain 103S)</name>
    <name type="common">Rhodococcus equi</name>
    <dbReference type="NCBI Taxonomy" id="685727"/>
    <lineage>
        <taxon>Bacteria</taxon>
        <taxon>Bacillati</taxon>
        <taxon>Actinomycetota</taxon>
        <taxon>Actinomycetes</taxon>
        <taxon>Mycobacteriales</taxon>
        <taxon>Nocardiaceae</taxon>
        <taxon>Prescottella</taxon>
    </lineage>
</organism>
<keyword evidence="2" id="KW-0472">Membrane</keyword>
<feature type="transmembrane region" description="Helical" evidence="2">
    <location>
        <begin position="106"/>
        <end position="127"/>
    </location>
</feature>
<dbReference type="Proteomes" id="UP001154400">
    <property type="component" value="Chromosome"/>
</dbReference>
<keyword evidence="2" id="KW-1133">Transmembrane helix</keyword>
<reference evidence="4" key="1">
    <citation type="journal article" date="2010" name="PLoS Genet.">
        <title>The genome of a pathogenic rhodococcus: cooptive virulence underpinned by key gene acquisitions.</title>
        <authorList>
            <person name="Letek M."/>
            <person name="Gonzalez P."/>
            <person name="Macarthur I."/>
            <person name="Rodriguez H."/>
            <person name="Freeman T.C."/>
            <person name="Valero-Rello A."/>
            <person name="Blanco M."/>
            <person name="Buckley T."/>
            <person name="Cherevach I."/>
            <person name="Fahey R."/>
            <person name="Hapeshi A."/>
            <person name="Holdstock J."/>
            <person name="Leadon D."/>
            <person name="Navas J."/>
            <person name="Ocampo A."/>
            <person name="Quail M.A."/>
            <person name="Sanders M."/>
            <person name="Scortti M.M."/>
            <person name="Prescott J.F."/>
            <person name="Fogarty U."/>
            <person name="Meijer W.G."/>
            <person name="Parkhill J."/>
            <person name="Bentley S.D."/>
            <person name="Vazquez-Boland J.A."/>
        </authorList>
    </citation>
    <scope>NUCLEOTIDE SEQUENCE [LARGE SCALE GENOMIC DNA]</scope>
    <source>
        <strain evidence="4 5">103S</strain>
    </source>
</reference>
<evidence type="ECO:0000256" key="2">
    <source>
        <dbReference type="SAM" id="Phobius"/>
    </source>
</evidence>
<evidence type="ECO:0000313" key="5">
    <source>
        <dbReference type="Proteomes" id="UP000006892"/>
    </source>
</evidence>
<dbReference type="EMBL" id="FN563149">
    <property type="protein sequence ID" value="CBH49485.1"/>
    <property type="molecule type" value="Genomic_DNA"/>
</dbReference>
<dbReference type="InterPro" id="IPR031928">
    <property type="entry name" value="RsdA_SigD-bd"/>
</dbReference>
<feature type="region of interest" description="Disordered" evidence="1">
    <location>
        <begin position="214"/>
        <end position="326"/>
    </location>
</feature>
<evidence type="ECO:0000259" key="3">
    <source>
        <dbReference type="Pfam" id="PF16751"/>
    </source>
</evidence>